<reference evidence="2" key="1">
    <citation type="submission" date="2022-10" db="EMBL/GenBank/DDBJ databases">
        <title>The WGS of Solirubrobacter phytolaccae KCTC 29190.</title>
        <authorList>
            <person name="Jiang Z."/>
        </authorList>
    </citation>
    <scope>NUCLEOTIDE SEQUENCE</scope>
    <source>
        <strain evidence="2">KCTC 29190</strain>
    </source>
</reference>
<proteinExistence type="predicted"/>
<name>A0A9X3NE30_9ACTN</name>
<evidence type="ECO:0000256" key="1">
    <source>
        <dbReference type="SAM" id="MobiDB-lite"/>
    </source>
</evidence>
<protein>
    <submittedName>
        <fullName evidence="2">Uncharacterized protein</fullName>
    </submittedName>
</protein>
<dbReference type="AlphaFoldDB" id="A0A9X3NE30"/>
<gene>
    <name evidence="2" type="ORF">OJ997_29310</name>
</gene>
<dbReference type="EMBL" id="JAPDDP010000075">
    <property type="protein sequence ID" value="MDA0184439.1"/>
    <property type="molecule type" value="Genomic_DNA"/>
</dbReference>
<sequence>MKAPEPTAEAPALALPTAGEMSPAALMAMQQGMGNAAVSAMLRGRRESSSTFSALPGAAGGAGADMAWPPPSLTGRPATNGAATETAGNGAAGGNGAAAGPEAAALSGANGAAAGLGAASPEAAALAGANGAAAGPEAAALAG</sequence>
<keyword evidence="3" id="KW-1185">Reference proteome</keyword>
<evidence type="ECO:0000313" key="2">
    <source>
        <dbReference type="EMBL" id="MDA0184439.1"/>
    </source>
</evidence>
<feature type="compositionally biased region" description="Low complexity" evidence="1">
    <location>
        <begin position="77"/>
        <end position="89"/>
    </location>
</feature>
<feature type="region of interest" description="Disordered" evidence="1">
    <location>
        <begin position="43"/>
        <end position="102"/>
    </location>
</feature>
<accession>A0A9X3NE30</accession>
<organism evidence="2 3">
    <name type="scientific">Solirubrobacter phytolaccae</name>
    <dbReference type="NCBI Taxonomy" id="1404360"/>
    <lineage>
        <taxon>Bacteria</taxon>
        <taxon>Bacillati</taxon>
        <taxon>Actinomycetota</taxon>
        <taxon>Thermoleophilia</taxon>
        <taxon>Solirubrobacterales</taxon>
        <taxon>Solirubrobacteraceae</taxon>
        <taxon>Solirubrobacter</taxon>
    </lineage>
</organism>
<evidence type="ECO:0000313" key="3">
    <source>
        <dbReference type="Proteomes" id="UP001147653"/>
    </source>
</evidence>
<feature type="non-terminal residue" evidence="2">
    <location>
        <position position="143"/>
    </location>
</feature>
<dbReference type="Proteomes" id="UP001147653">
    <property type="component" value="Unassembled WGS sequence"/>
</dbReference>
<comment type="caution">
    <text evidence="2">The sequence shown here is derived from an EMBL/GenBank/DDBJ whole genome shotgun (WGS) entry which is preliminary data.</text>
</comment>